<dbReference type="GO" id="GO:0016287">
    <property type="term" value="F:glycerone-phosphate O-acyltransferase activity"/>
    <property type="evidence" value="ECO:0007669"/>
    <property type="project" value="EnsemblFungi"/>
</dbReference>
<organism evidence="4 5">
    <name type="scientific">Babjeviella inositovora NRRL Y-12698</name>
    <dbReference type="NCBI Taxonomy" id="984486"/>
    <lineage>
        <taxon>Eukaryota</taxon>
        <taxon>Fungi</taxon>
        <taxon>Dikarya</taxon>
        <taxon>Ascomycota</taxon>
        <taxon>Saccharomycotina</taxon>
        <taxon>Pichiomycetes</taxon>
        <taxon>Serinales incertae sedis</taxon>
        <taxon>Babjeviella</taxon>
    </lineage>
</organism>
<dbReference type="PANTHER" id="PTHR31605:SF0">
    <property type="entry name" value="GLYCEROL-3-PHOSPHATE O-ACYLTRANSFERASE 1"/>
    <property type="match status" value="1"/>
</dbReference>
<dbReference type="CDD" id="cd07992">
    <property type="entry name" value="LPLAT_AAK14816-like"/>
    <property type="match status" value="1"/>
</dbReference>
<evidence type="ECO:0000256" key="2">
    <source>
        <dbReference type="SAM" id="Phobius"/>
    </source>
</evidence>
<dbReference type="STRING" id="984486.A0A1E3QY48"/>
<keyword evidence="5" id="KW-1185">Reference proteome</keyword>
<dbReference type="EMBL" id="KV454426">
    <property type="protein sequence ID" value="ODQ82590.1"/>
    <property type="molecule type" value="Genomic_DNA"/>
</dbReference>
<protein>
    <recommendedName>
        <fullName evidence="3">Phospholipid/glycerol acyltransferase domain-containing protein</fullName>
    </recommendedName>
</protein>
<dbReference type="GeneID" id="30150083"/>
<feature type="transmembrane region" description="Helical" evidence="2">
    <location>
        <begin position="409"/>
        <end position="432"/>
    </location>
</feature>
<dbReference type="Proteomes" id="UP000094336">
    <property type="component" value="Unassembled WGS sequence"/>
</dbReference>
<keyword evidence="2" id="KW-0472">Membrane</keyword>
<proteinExistence type="predicted"/>
<name>A0A1E3QY48_9ASCO</name>
<feature type="region of interest" description="Disordered" evidence="1">
    <location>
        <begin position="694"/>
        <end position="715"/>
    </location>
</feature>
<feature type="compositionally biased region" description="Low complexity" evidence="1">
    <location>
        <begin position="614"/>
        <end position="631"/>
    </location>
</feature>
<feature type="compositionally biased region" description="Basic and acidic residues" evidence="1">
    <location>
        <begin position="694"/>
        <end position="704"/>
    </location>
</feature>
<dbReference type="PANTHER" id="PTHR31605">
    <property type="entry name" value="GLYCEROL-3-PHOSPHATE O-ACYLTRANSFERASE 1"/>
    <property type="match status" value="1"/>
</dbReference>
<feature type="transmembrane region" description="Helical" evidence="2">
    <location>
        <begin position="463"/>
        <end position="484"/>
    </location>
</feature>
<sequence>MAEPKSQGVSTFRKFVYDIVLWIFDRIFDCFFREIRTRGAFRVPRTGAVIFVAAPHANQFVDPGILMGQVQKEASRRISFLVADKSYRRWDIGLFSRCQLAILVKRAQDNLRKATGKIKLDFDADPLLVRGVGTKFTKECTVKGLIALPESLGTTEILEILSDTELLVRKEFKRNDKTVGYLAKGTNFKVADKVNQKEVYEKVFSHLSQEQCIGIFPEGGSHDRTDLLPLKAGVAIMALGAMDHDPKCNVKIVPCGMNYFHPHKFRSRAVVEFGRPIEINRELVQRYANPESNREAVRELLDTITAGLKAVTVTCTDYETLMVVQGARRLYAGNFGNKIPLPLVVEFNRRLVIGYDHFKENPKIQHLKDGILHYNQQLKFLHLSDHQVEEITDNHLMQLRMLPVFLARLFQVIVLFILALPGAILFAPVFIVTKRVSKKKAAEALAASTVKVRANDVLATWKILIAMGLSPLLYIFYASIGTYYCYYREIFASWRLSLVFCTLYISGASITYAALIVGDQGMDILKSLRPLYFSLTTTSSVSELKQTRQELSEQITEVVNELGPELFPDFNLLEQKRKVKRGVDMGLDSDAEEEAKTQELRQRRAKKRAEAKRQVVPSDGGDSFSDSDGVSRINSSNDLSDIPMFSNYNKSSMMNFRAYASSNTSESESEMEASNGFKGQTLLSSRIREKMFEDRKLTDLKIGADTEDEDEEKEA</sequence>
<feature type="compositionally biased region" description="Acidic residues" evidence="1">
    <location>
        <begin position="705"/>
        <end position="715"/>
    </location>
</feature>
<feature type="domain" description="Phospholipid/glycerol acyltransferase" evidence="3">
    <location>
        <begin position="50"/>
        <end position="260"/>
    </location>
</feature>
<evidence type="ECO:0000313" key="4">
    <source>
        <dbReference type="EMBL" id="ODQ82590.1"/>
    </source>
</evidence>
<dbReference type="SMART" id="SM00563">
    <property type="entry name" value="PlsC"/>
    <property type="match status" value="1"/>
</dbReference>
<dbReference type="InterPro" id="IPR052744">
    <property type="entry name" value="GPAT/DAPAT"/>
</dbReference>
<feature type="transmembrane region" description="Helical" evidence="2">
    <location>
        <begin position="496"/>
        <end position="517"/>
    </location>
</feature>
<evidence type="ECO:0000313" key="5">
    <source>
        <dbReference type="Proteomes" id="UP000094336"/>
    </source>
</evidence>
<dbReference type="GO" id="GO:0008654">
    <property type="term" value="P:phospholipid biosynthetic process"/>
    <property type="evidence" value="ECO:0007669"/>
    <property type="project" value="EnsemblFungi"/>
</dbReference>
<evidence type="ECO:0000259" key="3">
    <source>
        <dbReference type="SMART" id="SM00563"/>
    </source>
</evidence>
<dbReference type="GO" id="GO:0005783">
    <property type="term" value="C:endoplasmic reticulum"/>
    <property type="evidence" value="ECO:0007669"/>
    <property type="project" value="EnsemblFungi"/>
</dbReference>
<dbReference type="AlphaFoldDB" id="A0A1E3QY48"/>
<dbReference type="Pfam" id="PF01553">
    <property type="entry name" value="Acyltransferase"/>
    <property type="match status" value="1"/>
</dbReference>
<dbReference type="OrthoDB" id="2427554at2759"/>
<dbReference type="RefSeq" id="XP_018987918.1">
    <property type="nucleotide sequence ID" value="XM_019132230.1"/>
</dbReference>
<evidence type="ECO:0000256" key="1">
    <source>
        <dbReference type="SAM" id="MobiDB-lite"/>
    </source>
</evidence>
<dbReference type="GO" id="GO:0004366">
    <property type="term" value="F:glycerol-3-phosphate O-acyltransferase activity"/>
    <property type="evidence" value="ECO:0007669"/>
    <property type="project" value="EnsemblFungi"/>
</dbReference>
<gene>
    <name evidence="4" type="ORF">BABINDRAFT_5532</name>
</gene>
<feature type="region of interest" description="Disordered" evidence="1">
    <location>
        <begin position="663"/>
        <end position="682"/>
    </location>
</feature>
<keyword evidence="2" id="KW-1133">Transmembrane helix</keyword>
<accession>A0A1E3QY48</accession>
<dbReference type="SUPFAM" id="SSF69593">
    <property type="entry name" value="Glycerol-3-phosphate (1)-acyltransferase"/>
    <property type="match status" value="1"/>
</dbReference>
<dbReference type="InterPro" id="IPR002123">
    <property type="entry name" value="Plipid/glycerol_acylTrfase"/>
</dbReference>
<reference evidence="5" key="1">
    <citation type="submission" date="2016-05" db="EMBL/GenBank/DDBJ databases">
        <title>Comparative genomics of biotechnologically important yeasts.</title>
        <authorList>
            <consortium name="DOE Joint Genome Institute"/>
            <person name="Riley R."/>
            <person name="Haridas S."/>
            <person name="Wolfe K.H."/>
            <person name="Lopes M.R."/>
            <person name="Hittinger C.T."/>
            <person name="Goker M."/>
            <person name="Salamov A."/>
            <person name="Wisecaver J."/>
            <person name="Long T.M."/>
            <person name="Aerts A.L."/>
            <person name="Barry K."/>
            <person name="Choi C."/>
            <person name="Clum A."/>
            <person name="Coughlan A.Y."/>
            <person name="Deshpande S."/>
            <person name="Douglass A.P."/>
            <person name="Hanson S.J."/>
            <person name="Klenk H.-P."/>
            <person name="Labutti K."/>
            <person name="Lapidus A."/>
            <person name="Lindquist E."/>
            <person name="Lipzen A."/>
            <person name="Meier-Kolthoff J.P."/>
            <person name="Ohm R.A."/>
            <person name="Otillar R.P."/>
            <person name="Pangilinan J."/>
            <person name="Peng Y."/>
            <person name="Rokas A."/>
            <person name="Rosa C.A."/>
            <person name="Scheuner C."/>
            <person name="Sibirny A.A."/>
            <person name="Slot J.C."/>
            <person name="Stielow J.B."/>
            <person name="Sun H."/>
            <person name="Kurtzman C.P."/>
            <person name="Blackwell M."/>
            <person name="Grigoriev I.V."/>
            <person name="Jeffries T.W."/>
        </authorList>
    </citation>
    <scope>NUCLEOTIDE SEQUENCE [LARGE SCALE GENOMIC DNA]</scope>
    <source>
        <strain evidence="5">NRRL Y-12698</strain>
    </source>
</reference>
<keyword evidence="2" id="KW-0812">Transmembrane</keyword>
<feature type="region of interest" description="Disordered" evidence="1">
    <location>
        <begin position="590"/>
        <end position="643"/>
    </location>
</feature>